<keyword evidence="3" id="KW-1185">Reference proteome</keyword>
<evidence type="ECO:0000256" key="1">
    <source>
        <dbReference type="SAM" id="MobiDB-lite"/>
    </source>
</evidence>
<name>A0A7X4YA70_9BACT</name>
<dbReference type="GO" id="GO:0030246">
    <property type="term" value="F:carbohydrate binding"/>
    <property type="evidence" value="ECO:0007669"/>
    <property type="project" value="InterPro"/>
</dbReference>
<protein>
    <submittedName>
        <fullName evidence="2">Carboxypeptidase regulatory-like domain-containing protein</fullName>
    </submittedName>
</protein>
<evidence type="ECO:0000313" key="3">
    <source>
        <dbReference type="Proteomes" id="UP000537825"/>
    </source>
</evidence>
<dbReference type="Gene3D" id="2.60.40.1120">
    <property type="entry name" value="Carboxypeptidase-like, regulatory domain"/>
    <property type="match status" value="1"/>
</dbReference>
<feature type="region of interest" description="Disordered" evidence="1">
    <location>
        <begin position="173"/>
        <end position="209"/>
    </location>
</feature>
<feature type="compositionally biased region" description="Basic and acidic residues" evidence="1">
    <location>
        <begin position="199"/>
        <end position="209"/>
    </location>
</feature>
<dbReference type="SUPFAM" id="SSF49452">
    <property type="entry name" value="Starch-binding domain-like"/>
    <property type="match status" value="1"/>
</dbReference>
<evidence type="ECO:0000313" key="2">
    <source>
        <dbReference type="EMBL" id="NBC41739.1"/>
    </source>
</evidence>
<organism evidence="2 3">
    <name type="scientific">Corallococcus exiguus</name>
    <dbReference type="NCBI Taxonomy" id="83462"/>
    <lineage>
        <taxon>Bacteria</taxon>
        <taxon>Pseudomonadati</taxon>
        <taxon>Myxococcota</taxon>
        <taxon>Myxococcia</taxon>
        <taxon>Myxococcales</taxon>
        <taxon>Cystobacterineae</taxon>
        <taxon>Myxococcaceae</taxon>
        <taxon>Corallococcus</taxon>
    </lineage>
</organism>
<keyword evidence="2" id="KW-0121">Carboxypeptidase</keyword>
<feature type="compositionally biased region" description="Acidic residues" evidence="1">
    <location>
        <begin position="187"/>
        <end position="198"/>
    </location>
</feature>
<proteinExistence type="predicted"/>
<comment type="caution">
    <text evidence="2">The sequence shown here is derived from an EMBL/GenBank/DDBJ whole genome shotgun (WGS) entry which is preliminary data.</text>
</comment>
<keyword evidence="2" id="KW-0645">Protease</keyword>
<dbReference type="AlphaFoldDB" id="A0A7X4YA70"/>
<dbReference type="Proteomes" id="UP000537825">
    <property type="component" value="Unassembled WGS sequence"/>
</dbReference>
<dbReference type="EMBL" id="JAAAPK010000004">
    <property type="protein sequence ID" value="NBC41739.1"/>
    <property type="molecule type" value="Genomic_DNA"/>
</dbReference>
<dbReference type="GO" id="GO:0004180">
    <property type="term" value="F:carboxypeptidase activity"/>
    <property type="evidence" value="ECO:0007669"/>
    <property type="project" value="UniProtKB-KW"/>
</dbReference>
<gene>
    <name evidence="2" type="ORF">GTZ93_18205</name>
</gene>
<accession>A0A7X4YA70</accession>
<reference evidence="2 3" key="1">
    <citation type="submission" date="2020-01" db="EMBL/GenBank/DDBJ databases">
        <title>The draft genome sequence of Corallococcus exiguus DSM 14696.</title>
        <authorList>
            <person name="Zhang X."/>
            <person name="Zhu H."/>
        </authorList>
    </citation>
    <scope>NUCLEOTIDE SEQUENCE [LARGE SCALE GENOMIC DNA]</scope>
    <source>
        <strain evidence="2 3">DSM 14696</strain>
    </source>
</reference>
<sequence length="209" mass="21628">MRARTCGRALVLALVGCGGFDNGDLRTGTVRGRVLGAESGVARVSVMGHSELRATVAADGRFELSGVPAVSLELYVVASRTQAARTPVMAQGARVTDVGDIQARPGAFLTVRVRDEQGAIPPDVEVELRGTGEDRAKVDTSSGEVRLGPLPAGCYALEVKADDLEDVETEVCVREGEERVQPITLPADDDGGGDDDGGSDDHGGGRDGG</sequence>
<keyword evidence="2" id="KW-0378">Hydrolase</keyword>
<dbReference type="InterPro" id="IPR013784">
    <property type="entry name" value="Carb-bd-like_fold"/>
</dbReference>
<dbReference type="RefSeq" id="WP_139922575.1">
    <property type="nucleotide sequence ID" value="NZ_CBCSLE010000008.1"/>
</dbReference>